<feature type="transmembrane region" description="Helical" evidence="5">
    <location>
        <begin position="6"/>
        <end position="26"/>
    </location>
</feature>
<feature type="transmembrane region" description="Helical" evidence="5">
    <location>
        <begin position="159"/>
        <end position="179"/>
    </location>
</feature>
<evidence type="ECO:0000313" key="7">
    <source>
        <dbReference type="Proteomes" id="UP000266177"/>
    </source>
</evidence>
<organism evidence="6 7">
    <name type="scientific">Paenibacillus thiaminolyticus</name>
    <name type="common">Bacillus thiaminolyticus</name>
    <dbReference type="NCBI Taxonomy" id="49283"/>
    <lineage>
        <taxon>Bacteria</taxon>
        <taxon>Bacillati</taxon>
        <taxon>Bacillota</taxon>
        <taxon>Bacilli</taxon>
        <taxon>Bacillales</taxon>
        <taxon>Paenibacillaceae</taxon>
        <taxon>Paenibacillus</taxon>
    </lineage>
</organism>
<evidence type="ECO:0000256" key="3">
    <source>
        <dbReference type="ARBA" id="ARBA00022989"/>
    </source>
</evidence>
<evidence type="ECO:0000313" key="6">
    <source>
        <dbReference type="EMBL" id="RJG21556.1"/>
    </source>
</evidence>
<name>A0A3A3GFK3_PANTH</name>
<dbReference type="AlphaFoldDB" id="A0A3A3GFK3"/>
<keyword evidence="2 5" id="KW-0812">Transmembrane</keyword>
<dbReference type="PANTHER" id="PTHR35529">
    <property type="entry name" value="MANGANESE EFFLUX PUMP MNTP-RELATED"/>
    <property type="match status" value="1"/>
</dbReference>
<sequence>MLMKAASMFVLAFALSLDSFGVGMTYGLRRVRIPIFSILIISICSGLFIWLSMQAGGLLLRYVSPAAAKWTGSVILITIGAWAIIQLLCKKQDATEAGRSRSGGMKDIPPQDLKDWIGRAESKPLIRIQLRRLGLVIQILKTPSAADIDRSGSISAAEAAWLGAALSLDAFGAGIGASLLDYPSLLTALVIALFSGAFLRAGMHLGMKFSHQRWIKRISFLPGLLLMLMGMLKLIS</sequence>
<evidence type="ECO:0000256" key="4">
    <source>
        <dbReference type="ARBA" id="ARBA00023136"/>
    </source>
</evidence>
<evidence type="ECO:0000256" key="1">
    <source>
        <dbReference type="ARBA" id="ARBA00022475"/>
    </source>
</evidence>
<dbReference type="InterPro" id="IPR003810">
    <property type="entry name" value="Mntp/YtaF"/>
</dbReference>
<keyword evidence="3 5" id="KW-1133">Transmembrane helix</keyword>
<evidence type="ECO:0000256" key="5">
    <source>
        <dbReference type="SAM" id="Phobius"/>
    </source>
</evidence>
<evidence type="ECO:0000256" key="2">
    <source>
        <dbReference type="ARBA" id="ARBA00022692"/>
    </source>
</evidence>
<feature type="transmembrane region" description="Helical" evidence="5">
    <location>
        <begin position="185"/>
        <end position="206"/>
    </location>
</feature>
<dbReference type="Proteomes" id="UP000266177">
    <property type="component" value="Unassembled WGS sequence"/>
</dbReference>
<protein>
    <submittedName>
        <fullName evidence="6">Sporulation membrane protein YtaF</fullName>
    </submittedName>
</protein>
<proteinExistence type="predicted"/>
<keyword evidence="1" id="KW-1003">Cell membrane</keyword>
<accession>A0A3A3GFK3</accession>
<feature type="transmembrane region" description="Helical" evidence="5">
    <location>
        <begin position="33"/>
        <end position="50"/>
    </location>
</feature>
<dbReference type="EMBL" id="QYZD01000023">
    <property type="protein sequence ID" value="RJG21556.1"/>
    <property type="molecule type" value="Genomic_DNA"/>
</dbReference>
<keyword evidence="4 5" id="KW-0472">Membrane</keyword>
<gene>
    <name evidence="6" type="ORF">DQX05_21240</name>
</gene>
<feature type="transmembrane region" description="Helical" evidence="5">
    <location>
        <begin position="70"/>
        <end position="89"/>
    </location>
</feature>
<dbReference type="PANTHER" id="PTHR35529:SF2">
    <property type="entry name" value="SPORULATION PROTEIN YTAF-RELATED"/>
    <property type="match status" value="1"/>
</dbReference>
<reference evidence="6 7" key="1">
    <citation type="submission" date="2018-09" db="EMBL/GenBank/DDBJ databases">
        <title>Paenibacillus SK2017-BO5.</title>
        <authorList>
            <person name="Piskunova J.V."/>
            <person name="Dubiley S.A."/>
            <person name="Severinov K.V."/>
        </authorList>
    </citation>
    <scope>NUCLEOTIDE SEQUENCE [LARGE SCALE GENOMIC DNA]</scope>
    <source>
        <strain evidence="6 7">BO5</strain>
    </source>
</reference>
<feature type="transmembrane region" description="Helical" evidence="5">
    <location>
        <begin position="218"/>
        <end position="235"/>
    </location>
</feature>
<comment type="caution">
    <text evidence="6">The sequence shown here is derived from an EMBL/GenBank/DDBJ whole genome shotgun (WGS) entry which is preliminary data.</text>
</comment>
<dbReference type="OrthoDB" id="1679205at2"/>
<dbReference type="RefSeq" id="WP_119795472.1">
    <property type="nucleotide sequence ID" value="NZ_QYZD01000023.1"/>
</dbReference>
<dbReference type="Pfam" id="PF02659">
    <property type="entry name" value="Mntp"/>
    <property type="match status" value="2"/>
</dbReference>